<dbReference type="Proteomes" id="UP000186914">
    <property type="component" value="Unassembled WGS sequence"/>
</dbReference>
<proteinExistence type="predicted"/>
<evidence type="ECO:0000313" key="2">
    <source>
        <dbReference type="EMBL" id="SIR73514.1"/>
    </source>
</evidence>
<gene>
    <name evidence="2" type="ORF">SAMN05421858_3510</name>
</gene>
<reference evidence="3" key="1">
    <citation type="submission" date="2017-01" db="EMBL/GenBank/DDBJ databases">
        <authorList>
            <person name="Varghese N."/>
            <person name="Submissions S."/>
        </authorList>
    </citation>
    <scope>NUCLEOTIDE SEQUENCE [LARGE SCALE GENOMIC DNA]</scope>
    <source>
        <strain evidence="3">CGMCC 1.7737</strain>
    </source>
</reference>
<keyword evidence="1" id="KW-0812">Transmembrane</keyword>
<dbReference type="EMBL" id="FTNO01000004">
    <property type="protein sequence ID" value="SIR73514.1"/>
    <property type="molecule type" value="Genomic_DNA"/>
</dbReference>
<name>A0A1N7DCL2_9EURY</name>
<keyword evidence="1" id="KW-0472">Membrane</keyword>
<evidence type="ECO:0000256" key="1">
    <source>
        <dbReference type="SAM" id="Phobius"/>
    </source>
</evidence>
<dbReference type="AlphaFoldDB" id="A0A1N7DCL2"/>
<organism evidence="2 3">
    <name type="scientific">Haladaptatus litoreus</name>
    <dbReference type="NCBI Taxonomy" id="553468"/>
    <lineage>
        <taxon>Archaea</taxon>
        <taxon>Methanobacteriati</taxon>
        <taxon>Methanobacteriota</taxon>
        <taxon>Stenosarchaea group</taxon>
        <taxon>Halobacteria</taxon>
        <taxon>Halobacteriales</taxon>
        <taxon>Haladaptataceae</taxon>
        <taxon>Haladaptatus</taxon>
    </lineage>
</organism>
<feature type="transmembrane region" description="Helical" evidence="1">
    <location>
        <begin position="14"/>
        <end position="36"/>
    </location>
</feature>
<accession>A0A1N7DCL2</accession>
<sequence length="56" mass="6560">MENMSNYHSLFEMIILKAVSFTITLLIIVLVTIYLISKGRFADAKNWLISDWREPL</sequence>
<protein>
    <submittedName>
        <fullName evidence="2">Uncharacterized protein</fullName>
    </submittedName>
</protein>
<evidence type="ECO:0000313" key="3">
    <source>
        <dbReference type="Proteomes" id="UP000186914"/>
    </source>
</evidence>
<keyword evidence="1" id="KW-1133">Transmembrane helix</keyword>
<keyword evidence="3" id="KW-1185">Reference proteome</keyword>